<organism evidence="1">
    <name type="scientific">marine sediment metagenome</name>
    <dbReference type="NCBI Taxonomy" id="412755"/>
    <lineage>
        <taxon>unclassified sequences</taxon>
        <taxon>metagenomes</taxon>
        <taxon>ecological metagenomes</taxon>
    </lineage>
</organism>
<accession>A0A0F9C719</accession>
<protein>
    <submittedName>
        <fullName evidence="1">Uncharacterized protein</fullName>
    </submittedName>
</protein>
<gene>
    <name evidence="1" type="ORF">LCGC14_2360240</name>
</gene>
<dbReference type="Pfam" id="PF11171">
    <property type="entry name" value="DUF2958"/>
    <property type="match status" value="1"/>
</dbReference>
<proteinExistence type="predicted"/>
<feature type="non-terminal residue" evidence="1">
    <location>
        <position position="1"/>
    </location>
</feature>
<reference evidence="1" key="1">
    <citation type="journal article" date="2015" name="Nature">
        <title>Complex archaea that bridge the gap between prokaryotes and eukaryotes.</title>
        <authorList>
            <person name="Spang A."/>
            <person name="Saw J.H."/>
            <person name="Jorgensen S.L."/>
            <person name="Zaremba-Niedzwiedzka K."/>
            <person name="Martijn J."/>
            <person name="Lind A.E."/>
            <person name="van Eijk R."/>
            <person name="Schleper C."/>
            <person name="Guy L."/>
            <person name="Ettema T.J."/>
        </authorList>
    </citation>
    <scope>NUCLEOTIDE SEQUENCE</scope>
</reference>
<name>A0A0F9C719_9ZZZZ</name>
<comment type="caution">
    <text evidence="1">The sequence shown here is derived from an EMBL/GenBank/DDBJ whole genome shotgun (WGS) entry which is preliminary data.</text>
</comment>
<sequence length="153" mass="17581">DIFYYFFDAEEKRVYISFLANHGENTPEQIQEESILNERKRKLISNEIWKELDHQGDTAEMNPSEIKVICKLFNPSGPGTWYIYDFDRACPDRLWIFANLGDPEMAECGTIFLSELAEFTGPFGLGIERDIHYVPGSKTLQEVIDLIKSGGHV</sequence>
<evidence type="ECO:0000313" key="1">
    <source>
        <dbReference type="EMBL" id="KKL44984.1"/>
    </source>
</evidence>
<dbReference type="AlphaFoldDB" id="A0A0F9C719"/>
<dbReference type="InterPro" id="IPR021341">
    <property type="entry name" value="DUF2958"/>
</dbReference>
<dbReference type="EMBL" id="LAZR01034552">
    <property type="protein sequence ID" value="KKL44984.1"/>
    <property type="molecule type" value="Genomic_DNA"/>
</dbReference>